<keyword evidence="5 13" id="KW-0349">Heme</keyword>
<gene>
    <name evidence="14" type="ORF">FA15DRAFT_700095</name>
</gene>
<evidence type="ECO:0000313" key="14">
    <source>
        <dbReference type="EMBL" id="TFK29501.1"/>
    </source>
</evidence>
<dbReference type="EMBL" id="ML210149">
    <property type="protein sequence ID" value="TFK29501.1"/>
    <property type="molecule type" value="Genomic_DNA"/>
</dbReference>
<keyword evidence="10 13" id="KW-0408">Iron</keyword>
<evidence type="ECO:0000256" key="5">
    <source>
        <dbReference type="ARBA" id="ARBA00022617"/>
    </source>
</evidence>
<dbReference type="PANTHER" id="PTHR24305">
    <property type="entry name" value="CYTOCHROME P450"/>
    <property type="match status" value="1"/>
</dbReference>
<evidence type="ECO:0000256" key="7">
    <source>
        <dbReference type="ARBA" id="ARBA00022723"/>
    </source>
</evidence>
<keyword evidence="8" id="KW-1133">Transmembrane helix</keyword>
<evidence type="ECO:0000256" key="11">
    <source>
        <dbReference type="ARBA" id="ARBA00023033"/>
    </source>
</evidence>
<evidence type="ECO:0000256" key="4">
    <source>
        <dbReference type="ARBA" id="ARBA00010617"/>
    </source>
</evidence>
<dbReference type="GO" id="GO:0016705">
    <property type="term" value="F:oxidoreductase activity, acting on paired donors, with incorporation or reduction of molecular oxygen"/>
    <property type="evidence" value="ECO:0007669"/>
    <property type="project" value="InterPro"/>
</dbReference>
<evidence type="ECO:0000256" key="9">
    <source>
        <dbReference type="ARBA" id="ARBA00023002"/>
    </source>
</evidence>
<dbReference type="PANTHER" id="PTHR24305:SF166">
    <property type="entry name" value="CYTOCHROME P450 12A4, MITOCHONDRIAL-RELATED"/>
    <property type="match status" value="1"/>
</dbReference>
<dbReference type="Proteomes" id="UP000307440">
    <property type="component" value="Unassembled WGS sequence"/>
</dbReference>
<evidence type="ECO:0000256" key="1">
    <source>
        <dbReference type="ARBA" id="ARBA00001971"/>
    </source>
</evidence>
<reference evidence="14 15" key="1">
    <citation type="journal article" date="2019" name="Nat. Ecol. Evol.">
        <title>Megaphylogeny resolves global patterns of mushroom evolution.</title>
        <authorList>
            <person name="Varga T."/>
            <person name="Krizsan K."/>
            <person name="Foldi C."/>
            <person name="Dima B."/>
            <person name="Sanchez-Garcia M."/>
            <person name="Sanchez-Ramirez S."/>
            <person name="Szollosi G.J."/>
            <person name="Szarkandi J.G."/>
            <person name="Papp V."/>
            <person name="Albert L."/>
            <person name="Andreopoulos W."/>
            <person name="Angelini C."/>
            <person name="Antonin V."/>
            <person name="Barry K.W."/>
            <person name="Bougher N.L."/>
            <person name="Buchanan P."/>
            <person name="Buyck B."/>
            <person name="Bense V."/>
            <person name="Catcheside P."/>
            <person name="Chovatia M."/>
            <person name="Cooper J."/>
            <person name="Damon W."/>
            <person name="Desjardin D."/>
            <person name="Finy P."/>
            <person name="Geml J."/>
            <person name="Haridas S."/>
            <person name="Hughes K."/>
            <person name="Justo A."/>
            <person name="Karasinski D."/>
            <person name="Kautmanova I."/>
            <person name="Kiss B."/>
            <person name="Kocsube S."/>
            <person name="Kotiranta H."/>
            <person name="LaButti K.M."/>
            <person name="Lechner B.E."/>
            <person name="Liimatainen K."/>
            <person name="Lipzen A."/>
            <person name="Lukacs Z."/>
            <person name="Mihaltcheva S."/>
            <person name="Morgado L.N."/>
            <person name="Niskanen T."/>
            <person name="Noordeloos M.E."/>
            <person name="Ohm R.A."/>
            <person name="Ortiz-Santana B."/>
            <person name="Ovrebo C."/>
            <person name="Racz N."/>
            <person name="Riley R."/>
            <person name="Savchenko A."/>
            <person name="Shiryaev A."/>
            <person name="Soop K."/>
            <person name="Spirin V."/>
            <person name="Szebenyi C."/>
            <person name="Tomsovsky M."/>
            <person name="Tulloss R.E."/>
            <person name="Uehling J."/>
            <person name="Grigoriev I.V."/>
            <person name="Vagvolgyi C."/>
            <person name="Papp T."/>
            <person name="Martin F.M."/>
            <person name="Miettinen O."/>
            <person name="Hibbett D.S."/>
            <person name="Nagy L.G."/>
        </authorList>
    </citation>
    <scope>NUCLEOTIDE SEQUENCE [LARGE SCALE GENOMIC DNA]</scope>
    <source>
        <strain evidence="14 15">CBS 121175</strain>
    </source>
</reference>
<dbReference type="STRING" id="230819.A0A5C3LLF2"/>
<evidence type="ECO:0000313" key="15">
    <source>
        <dbReference type="Proteomes" id="UP000307440"/>
    </source>
</evidence>
<comment type="similarity">
    <text evidence="4">Belongs to the cytochrome P450 family.</text>
</comment>
<keyword evidence="6" id="KW-0812">Transmembrane</keyword>
<dbReference type="InterPro" id="IPR036396">
    <property type="entry name" value="Cyt_P450_sf"/>
</dbReference>
<dbReference type="CDD" id="cd11069">
    <property type="entry name" value="CYP_FUM15-like"/>
    <property type="match status" value="1"/>
</dbReference>
<comment type="cofactor">
    <cofactor evidence="1 13">
        <name>heme</name>
        <dbReference type="ChEBI" id="CHEBI:30413"/>
    </cofactor>
</comment>
<proteinExistence type="inferred from homology"/>
<keyword evidence="9" id="KW-0560">Oxidoreductase</keyword>
<sequence>MSPTAGQVLGASFLAWALWRILKQRTTKSPLDNLDGPAPKSFLKGSFSELVNPHAWDYHIEVAEKYGSVFKFSGYLGQEALYAFDPKALHHILIKDTDVFHEMEAFLAGNKIVFGEGLLATDGDKHRKQRKMINPVFSINHMREMVPTFYEVMHKLRDGLDEELQGSSKEIDMLSWVTRTSLELIGQSGLGHSFDSLKGKDGVHPYCTSAKTLIEALGSLNFTRNAIVPLVHNIGSPKFRRTALDFISLFWPNVKRLRDIVDVMDQTSLEIFNAKKKALLEGNDALEKHAGRGKDLISILMKANMEANEEDKLPDAEVLGQMTTITFAAMDTTSNSLSRILHILGENPEAQERLRKEILDAEEEHGQLDHDALVHLPFLDAVLRETLRLYPALPLLAREARSDGILPLHTPVKGVNGEEISEIFVPKGMTILISVLAANRNRELWGPDVHEWKPERWLAPIPDAVVKAKMPGVYSHLMTFFGGGRACIGFKFAQLEMKVALAVLLKNYKFECQRKDILWEMTGIPRPVIKTGGSLTPQLPLKVTPLHAAPGI</sequence>
<keyword evidence="11" id="KW-0503">Monooxygenase</keyword>
<feature type="binding site" description="axial binding residue" evidence="13">
    <location>
        <position position="487"/>
    </location>
    <ligand>
        <name>heme</name>
        <dbReference type="ChEBI" id="CHEBI:30413"/>
    </ligand>
    <ligandPart>
        <name>Fe</name>
        <dbReference type="ChEBI" id="CHEBI:18248"/>
    </ligandPart>
</feature>
<evidence type="ECO:0000256" key="6">
    <source>
        <dbReference type="ARBA" id="ARBA00022692"/>
    </source>
</evidence>
<evidence type="ECO:0000256" key="12">
    <source>
        <dbReference type="ARBA" id="ARBA00023136"/>
    </source>
</evidence>
<evidence type="ECO:0000256" key="3">
    <source>
        <dbReference type="ARBA" id="ARBA00004721"/>
    </source>
</evidence>
<keyword evidence="7 13" id="KW-0479">Metal-binding</keyword>
<organism evidence="14 15">
    <name type="scientific">Coprinopsis marcescibilis</name>
    <name type="common">Agaric fungus</name>
    <name type="synonym">Psathyrella marcescibilis</name>
    <dbReference type="NCBI Taxonomy" id="230819"/>
    <lineage>
        <taxon>Eukaryota</taxon>
        <taxon>Fungi</taxon>
        <taxon>Dikarya</taxon>
        <taxon>Basidiomycota</taxon>
        <taxon>Agaricomycotina</taxon>
        <taxon>Agaricomycetes</taxon>
        <taxon>Agaricomycetidae</taxon>
        <taxon>Agaricales</taxon>
        <taxon>Agaricineae</taxon>
        <taxon>Psathyrellaceae</taxon>
        <taxon>Coprinopsis</taxon>
    </lineage>
</organism>
<keyword evidence="15" id="KW-1185">Reference proteome</keyword>
<dbReference type="PRINTS" id="PR00385">
    <property type="entry name" value="P450"/>
</dbReference>
<dbReference type="AlphaFoldDB" id="A0A5C3LLF2"/>
<dbReference type="GO" id="GO:0004497">
    <property type="term" value="F:monooxygenase activity"/>
    <property type="evidence" value="ECO:0007669"/>
    <property type="project" value="UniProtKB-KW"/>
</dbReference>
<evidence type="ECO:0000256" key="13">
    <source>
        <dbReference type="PIRSR" id="PIRSR602403-1"/>
    </source>
</evidence>
<dbReference type="Gene3D" id="1.10.630.10">
    <property type="entry name" value="Cytochrome P450"/>
    <property type="match status" value="1"/>
</dbReference>
<dbReference type="InterPro" id="IPR001128">
    <property type="entry name" value="Cyt_P450"/>
</dbReference>
<dbReference type="GO" id="GO:0005506">
    <property type="term" value="F:iron ion binding"/>
    <property type="evidence" value="ECO:0007669"/>
    <property type="project" value="InterPro"/>
</dbReference>
<evidence type="ECO:0000256" key="2">
    <source>
        <dbReference type="ARBA" id="ARBA00004370"/>
    </source>
</evidence>
<comment type="subcellular location">
    <subcellularLocation>
        <location evidence="2">Membrane</location>
    </subcellularLocation>
</comment>
<keyword evidence="12" id="KW-0472">Membrane</keyword>
<dbReference type="OrthoDB" id="1470350at2759"/>
<dbReference type="Pfam" id="PF00067">
    <property type="entry name" value="p450"/>
    <property type="match status" value="1"/>
</dbReference>
<protein>
    <submittedName>
        <fullName evidence="14">Cytochrome P450</fullName>
    </submittedName>
</protein>
<dbReference type="PRINTS" id="PR00465">
    <property type="entry name" value="EP450IV"/>
</dbReference>
<dbReference type="GO" id="GO:0020037">
    <property type="term" value="F:heme binding"/>
    <property type="evidence" value="ECO:0007669"/>
    <property type="project" value="InterPro"/>
</dbReference>
<name>A0A5C3LLF2_COPMA</name>
<accession>A0A5C3LLF2</accession>
<dbReference type="InterPro" id="IPR050121">
    <property type="entry name" value="Cytochrome_P450_monoxygenase"/>
</dbReference>
<comment type="pathway">
    <text evidence="3">Secondary metabolite biosynthesis; terpenoid biosynthesis.</text>
</comment>
<dbReference type="GO" id="GO:0016020">
    <property type="term" value="C:membrane"/>
    <property type="evidence" value="ECO:0007669"/>
    <property type="project" value="UniProtKB-SubCell"/>
</dbReference>
<evidence type="ECO:0000256" key="8">
    <source>
        <dbReference type="ARBA" id="ARBA00022989"/>
    </source>
</evidence>
<dbReference type="SUPFAM" id="SSF48264">
    <property type="entry name" value="Cytochrome P450"/>
    <property type="match status" value="1"/>
</dbReference>
<evidence type="ECO:0000256" key="10">
    <source>
        <dbReference type="ARBA" id="ARBA00023004"/>
    </source>
</evidence>
<dbReference type="InterPro" id="IPR002403">
    <property type="entry name" value="Cyt_P450_E_grp-IV"/>
</dbReference>